<reference evidence="2" key="1">
    <citation type="submission" date="2018-05" db="EMBL/GenBank/DDBJ databases">
        <authorList>
            <person name="Lanie J.A."/>
            <person name="Ng W.-L."/>
            <person name="Kazmierczak K.M."/>
            <person name="Andrzejewski T.M."/>
            <person name="Davidsen T.M."/>
            <person name="Wayne K.J."/>
            <person name="Tettelin H."/>
            <person name="Glass J.I."/>
            <person name="Rusch D."/>
            <person name="Podicherti R."/>
            <person name="Tsui H.-C.T."/>
            <person name="Winkler M.E."/>
        </authorList>
    </citation>
    <scope>NUCLEOTIDE SEQUENCE</scope>
</reference>
<evidence type="ECO:0000313" key="2">
    <source>
        <dbReference type="EMBL" id="SVB96568.1"/>
    </source>
</evidence>
<feature type="transmembrane region" description="Helical" evidence="1">
    <location>
        <begin position="52"/>
        <end position="71"/>
    </location>
</feature>
<keyword evidence="1" id="KW-1133">Transmembrane helix</keyword>
<accession>A0A382IAM8</accession>
<keyword evidence="1" id="KW-0472">Membrane</keyword>
<dbReference type="EMBL" id="UINC01066159">
    <property type="protein sequence ID" value="SVB96568.1"/>
    <property type="molecule type" value="Genomic_DNA"/>
</dbReference>
<sequence length="72" mass="7525">MKNGISPDNDMQANKPASGTARYGATKIIVLGAILITLFIKGDQLLALGPAFAIWVESIGIWGPFAFAAGYA</sequence>
<gene>
    <name evidence="2" type="ORF">METZ01_LOCUS249422</name>
</gene>
<proteinExistence type="predicted"/>
<feature type="transmembrane region" description="Helical" evidence="1">
    <location>
        <begin position="21"/>
        <end position="40"/>
    </location>
</feature>
<evidence type="ECO:0000256" key="1">
    <source>
        <dbReference type="SAM" id="Phobius"/>
    </source>
</evidence>
<name>A0A382IAM8_9ZZZZ</name>
<dbReference type="AlphaFoldDB" id="A0A382IAM8"/>
<protein>
    <submittedName>
        <fullName evidence="2">Uncharacterized protein</fullName>
    </submittedName>
</protein>
<feature type="non-terminal residue" evidence="2">
    <location>
        <position position="72"/>
    </location>
</feature>
<organism evidence="2">
    <name type="scientific">marine metagenome</name>
    <dbReference type="NCBI Taxonomy" id="408172"/>
    <lineage>
        <taxon>unclassified sequences</taxon>
        <taxon>metagenomes</taxon>
        <taxon>ecological metagenomes</taxon>
    </lineage>
</organism>
<keyword evidence="1" id="KW-0812">Transmembrane</keyword>